<evidence type="ECO:0000256" key="5">
    <source>
        <dbReference type="ARBA" id="ARBA00022801"/>
    </source>
</evidence>
<keyword evidence="9" id="KW-1185">Reference proteome</keyword>
<proteinExistence type="inferred from homology"/>
<dbReference type="EMBL" id="JBHUON010000001">
    <property type="protein sequence ID" value="MFD2863188.1"/>
    <property type="molecule type" value="Genomic_DNA"/>
</dbReference>
<gene>
    <name evidence="8" type="ORF">ACFSYC_00690</name>
</gene>
<dbReference type="PANTHER" id="PTHR45953:SF1">
    <property type="entry name" value="IDURONATE 2-SULFATASE"/>
    <property type="match status" value="1"/>
</dbReference>
<comment type="cofactor">
    <cofactor evidence="1">
        <name>Ca(2+)</name>
        <dbReference type="ChEBI" id="CHEBI:29108"/>
    </cofactor>
</comment>
<evidence type="ECO:0000256" key="2">
    <source>
        <dbReference type="ARBA" id="ARBA00008779"/>
    </source>
</evidence>
<evidence type="ECO:0000313" key="8">
    <source>
        <dbReference type="EMBL" id="MFD2863188.1"/>
    </source>
</evidence>
<keyword evidence="3" id="KW-0479">Metal-binding</keyword>
<dbReference type="RefSeq" id="WP_377122331.1">
    <property type="nucleotide sequence ID" value="NZ_JBHUON010000001.1"/>
</dbReference>
<reference evidence="9" key="1">
    <citation type="journal article" date="2019" name="Int. J. Syst. Evol. Microbiol.">
        <title>The Global Catalogue of Microorganisms (GCM) 10K type strain sequencing project: providing services to taxonomists for standard genome sequencing and annotation.</title>
        <authorList>
            <consortium name="The Broad Institute Genomics Platform"/>
            <consortium name="The Broad Institute Genome Sequencing Center for Infectious Disease"/>
            <person name="Wu L."/>
            <person name="Ma J."/>
        </authorList>
    </citation>
    <scope>NUCLEOTIDE SEQUENCE [LARGE SCALE GENOMIC DNA]</scope>
    <source>
        <strain evidence="9">KCTC 52232</strain>
    </source>
</reference>
<evidence type="ECO:0000256" key="1">
    <source>
        <dbReference type="ARBA" id="ARBA00001913"/>
    </source>
</evidence>
<dbReference type="InterPro" id="IPR035874">
    <property type="entry name" value="IDS"/>
</dbReference>
<evidence type="ECO:0000256" key="6">
    <source>
        <dbReference type="ARBA" id="ARBA00022837"/>
    </source>
</evidence>
<evidence type="ECO:0000256" key="3">
    <source>
        <dbReference type="ARBA" id="ARBA00022723"/>
    </source>
</evidence>
<comment type="caution">
    <text evidence="8">The sequence shown here is derived from an EMBL/GenBank/DDBJ whole genome shotgun (WGS) entry which is preliminary data.</text>
</comment>
<accession>A0ABW5XMN4</accession>
<dbReference type="InterPro" id="IPR017850">
    <property type="entry name" value="Alkaline_phosphatase_core_sf"/>
</dbReference>
<dbReference type="CDD" id="cd16030">
    <property type="entry name" value="iduronate-2-sulfatase"/>
    <property type="match status" value="1"/>
</dbReference>
<feature type="domain" description="Sulfatase N-terminal" evidence="7">
    <location>
        <begin position="8"/>
        <end position="345"/>
    </location>
</feature>
<organism evidence="8 9">
    <name type="scientific">Mucilaginibacter antarcticus</name>
    <dbReference type="NCBI Taxonomy" id="1855725"/>
    <lineage>
        <taxon>Bacteria</taxon>
        <taxon>Pseudomonadati</taxon>
        <taxon>Bacteroidota</taxon>
        <taxon>Sphingobacteriia</taxon>
        <taxon>Sphingobacteriales</taxon>
        <taxon>Sphingobacteriaceae</taxon>
        <taxon>Mucilaginibacter</taxon>
    </lineage>
</organism>
<sequence length="449" mass="50670">MAQSNAQPNVLFVLIDDLNDYVTQLKGYPGLKTPNLDKFVKTSVNFKKAYCAAPVCNPSRAAMLSGIAPYHSGIYDNDNRIVDSKVLDSAVFLPELFKNNGYTTLTRGKIFHTDPAKAKYDAMWDVKAGKGNYGPNAGVRNVPRELKAPPMFNYAEWTGPESDHTDNVTAETISAQLKQTYTKPFFMAAGLYKPHNPWTAPKRFFDLYPIESMQMPKVLESDWDDLPEIAKGWAASPVDYDIMKKSGKWKEIVRSYLACISFMDYNFGRIIAALDSSAYKNNTIVVVSADNGFHMGEKKHFAKFALWEQTTHILHLWRVPGLTKPDQTCNETVSLLDIYPTLMELCSLRGPASRIDGRSIVPLLKDPSLTWKYPAVTTYKQGNQAIRNQQYRYIRYSDGTEELYDELKDPNEWKNLAKEPSMKKVTEGFRTQISKSFLPATAAVKGGEE</sequence>
<dbReference type="SUPFAM" id="SSF53649">
    <property type="entry name" value="Alkaline phosphatase-like"/>
    <property type="match status" value="1"/>
</dbReference>
<dbReference type="Gene3D" id="3.40.720.10">
    <property type="entry name" value="Alkaline Phosphatase, subunit A"/>
    <property type="match status" value="1"/>
</dbReference>
<evidence type="ECO:0000259" key="7">
    <source>
        <dbReference type="Pfam" id="PF00884"/>
    </source>
</evidence>
<dbReference type="PANTHER" id="PTHR45953">
    <property type="entry name" value="IDURONATE 2-SULFATASE"/>
    <property type="match status" value="1"/>
</dbReference>
<dbReference type="InterPro" id="IPR000917">
    <property type="entry name" value="Sulfatase_N"/>
</dbReference>
<evidence type="ECO:0000256" key="4">
    <source>
        <dbReference type="ARBA" id="ARBA00022729"/>
    </source>
</evidence>
<dbReference type="Pfam" id="PF00884">
    <property type="entry name" value="Sulfatase"/>
    <property type="match status" value="1"/>
</dbReference>
<keyword evidence="6" id="KW-0106">Calcium</keyword>
<keyword evidence="4" id="KW-0732">Signal</keyword>
<name>A0ABW5XMN4_9SPHI</name>
<comment type="similarity">
    <text evidence="2">Belongs to the sulfatase family.</text>
</comment>
<protein>
    <submittedName>
        <fullName evidence="8">Sulfatase</fullName>
    </submittedName>
</protein>
<evidence type="ECO:0000313" key="9">
    <source>
        <dbReference type="Proteomes" id="UP001597601"/>
    </source>
</evidence>
<keyword evidence="5" id="KW-0378">Hydrolase</keyword>
<dbReference type="Proteomes" id="UP001597601">
    <property type="component" value="Unassembled WGS sequence"/>
</dbReference>